<name>A0ABW8QVU9_9PSED</name>
<evidence type="ECO:0000313" key="1">
    <source>
        <dbReference type="EMBL" id="MFK9002694.1"/>
    </source>
</evidence>
<accession>A0ABW8QVU9</accession>
<dbReference type="RefSeq" id="WP_406596243.1">
    <property type="nucleotide sequence ID" value="NZ_JBJHQF010000001.1"/>
</dbReference>
<keyword evidence="2" id="KW-1185">Reference proteome</keyword>
<gene>
    <name evidence="1" type="ORF">ACJEBJ_00995</name>
</gene>
<proteinExistence type="predicted"/>
<comment type="caution">
    <text evidence="1">The sequence shown here is derived from an EMBL/GenBank/DDBJ whole genome shotgun (WGS) entry which is preliminary data.</text>
</comment>
<dbReference type="EMBL" id="JBJHQF010000001">
    <property type="protein sequence ID" value="MFK9002694.1"/>
    <property type="molecule type" value="Genomic_DNA"/>
</dbReference>
<organism evidence="1 2">
    <name type="scientific">Pseudomonas pergaminensis</name>
    <dbReference type="NCBI Taxonomy" id="2853159"/>
    <lineage>
        <taxon>Bacteria</taxon>
        <taxon>Pseudomonadati</taxon>
        <taxon>Pseudomonadota</taxon>
        <taxon>Gammaproteobacteria</taxon>
        <taxon>Pseudomonadales</taxon>
        <taxon>Pseudomonadaceae</taxon>
        <taxon>Pseudomonas</taxon>
    </lineage>
</organism>
<reference evidence="1 2" key="1">
    <citation type="submission" date="2024-11" db="EMBL/GenBank/DDBJ databases">
        <authorList>
            <person name="Lucas J.A."/>
        </authorList>
    </citation>
    <scope>NUCLEOTIDE SEQUENCE [LARGE SCALE GENOMIC DNA]</scope>
    <source>
        <strain evidence="1 2">Z 7.15</strain>
    </source>
</reference>
<evidence type="ECO:0000313" key="2">
    <source>
        <dbReference type="Proteomes" id="UP001623008"/>
    </source>
</evidence>
<dbReference type="Proteomes" id="UP001623008">
    <property type="component" value="Unassembled WGS sequence"/>
</dbReference>
<sequence>MSNNLPSTTRPTSASELLTQLTTGPTLREVAANTLCKALMELYPTLEIDPDLATVVTPGWRFANSHPLPAGFFTESLTSALTRLALSADEVIYLDGEHFLTLQPQAQPPVHLPVKIDAIARLLNELAPLLFIAFQEQQLDYWNAPNKGTGPRWQAFSSALRKVWNITTLEGWSEHECAMGKSLFHFPDKATRATRDSYNSRAYLVDLDTKEDGQASHASLSDLTVLIGEHEQRPMILVYSLIGGYERYDSLAELGATLPARMVQTHLEASFHWRLYEPGGNFFDSLACTLIGLQIAAIGALGEPGPMPDDQVETVDARPSVARILPSIEDLSDHALSNIRLIHQHIPDWLMTASDLEMSAYSRYLIDLAQLQAHHQGQSFQDDITPLREYARARLQTEILAHPQGENLNLDKVEIIIESPVIWGTFVLPGSVDITRRGLIDLALENLTGLPTGQPSVLYDAAPAPDWLTYSYLKGIIEKLDIGAVYPALVKQKLIDDPDQSQARQLLYTAHLRLQLPLLALQMKIQQNDGIDETGYRYLAAAMRSQAHERHVDSQEIVIRRLAFIPTLRPGKSQDVVANMFVIGPLDHTAGPCLLYRPLLLPVLIQFPSQQNLLYAIKHDRALRDAVLAWLPEEVRFNYAQFVFPDRFPSPWAAVRVLVEPATVVYMSGPITVTDEVLGNDALATLYEDNANALVELATRQSVSNQQKRWETLRHAGWQLFNAALPFFGRTLGIAAWIWQIMDDLREAGQALNQSDEQPQWTAEVDLLLNLGMALALHVSMRSPPPEVVAQVRKLEAEPPRTDLPEAPVVPPKAVIVLQQPTLPGVEPPSHHQGPLHMSGALSRNGLAATLERFKVRKPADLGEQSKTPGPYLNLYPHAEKWLAVVGGQWFEVSVDVNENVVIVDPKDPAHTGPLLISSQGGQWFVDTRLRLRGGGFRNRRRANAAGKPARISTLRAALDEFDATERSRQNQLYQAHLAIGAEPGPSTELRRQQFVSQVDSRLAEYEVPIRQLRSLGIIDTVPNYQSRMIGYLNKQVLLARSAVEARLPSYRNVLASTLDEAQTLEMLEPAKQTATAQSVTALNQDMIGRLEYVESRLKELRKLGMEGTKIVNATVQAMPRLKLQDMKAFQVSLGRYLCIAAGEGEAFTEARAQLHDILDNADIHVQSLMETAPKSNGSPLEEHIEVLNSLVDQFAIVDQRLLDLHAQFPEQLMREPLERVRQDIDEFNQRAVVDLARLIRERKALQPQPGPSRPSGTPIRKVIKTRFSGVVVGETRQAESELVDVKAPMTGKVIATFHEKTPGVWVERARPTSPVQAAPSVDLDTSLSAARTLLDAEPANTQRLLAHSRRPGRIPVEIEEMFHQYAQRLERAQGTIEDALTRLNLTEVDRPAAATLSLELNTATQRLYEEGRSTRITMIKQQLPTAERVQWLRDQGQVTTARILVRKRLKGPGKNYLDEWEVRDRTNQAVLWYAHFHYSSVEAGEEEFFAGHLKTSEQRRQGGAFQQGATNDRDQIAIYRSEISLALARSVFFTR</sequence>
<protein>
    <submittedName>
        <fullName evidence="1">Uncharacterized protein</fullName>
    </submittedName>
</protein>